<dbReference type="GO" id="GO:0055085">
    <property type="term" value="P:transmembrane transport"/>
    <property type="evidence" value="ECO:0007669"/>
    <property type="project" value="UniProtKB-ARBA"/>
</dbReference>
<sequence length="327" mass="34628">MALLDIEGLRVEFSTRYGPVTALDGVSLQVEAGETLGVVGESGCGKSITALSAMGLVPSPPGRVAAGSIRLDGEELIGASPRRLRQLRGAEMAMIFQEPMTSLNPVFTAGDQIAEAIMLHRKTGRGAAMKEAVALLDRVGIPEAKRRAADFPHQLSGGMRQRVMIAMAVSCRPKVLIADEPTTALDVTVQAQIFDLLNDIQRDLGTAIILITHDMGAIAEMADRVAVMYAGRVIEEGAADAILDDPKHPYARGLIACIPNIGKGESGTPPPLAEIPGVVPPLHLLGDGCAFAERCAYRFERCDRESPRLSGEAGHPAACHAVEEGRI</sequence>
<keyword evidence="4" id="KW-1003">Cell membrane</keyword>
<evidence type="ECO:0000256" key="2">
    <source>
        <dbReference type="ARBA" id="ARBA00005417"/>
    </source>
</evidence>
<dbReference type="AlphaFoldDB" id="A0A7L5BV52"/>
<dbReference type="InterPro" id="IPR003439">
    <property type="entry name" value="ABC_transporter-like_ATP-bd"/>
</dbReference>
<dbReference type="FunFam" id="3.40.50.300:FF:000016">
    <property type="entry name" value="Oligopeptide ABC transporter ATP-binding component"/>
    <property type="match status" value="1"/>
</dbReference>
<evidence type="ECO:0000313" key="9">
    <source>
        <dbReference type="EMBL" id="QIE55592.1"/>
    </source>
</evidence>
<dbReference type="InterPro" id="IPR003593">
    <property type="entry name" value="AAA+_ATPase"/>
</dbReference>
<dbReference type="InterPro" id="IPR013563">
    <property type="entry name" value="Oligopep_ABC_C"/>
</dbReference>
<dbReference type="Pfam" id="PF00005">
    <property type="entry name" value="ABC_tran"/>
    <property type="match status" value="1"/>
</dbReference>
<dbReference type="Pfam" id="PF08352">
    <property type="entry name" value="oligo_HPY"/>
    <property type="match status" value="1"/>
</dbReference>
<organism evidence="9 10">
    <name type="scientific">Pikeienuella piscinae</name>
    <dbReference type="NCBI Taxonomy" id="2748098"/>
    <lineage>
        <taxon>Bacteria</taxon>
        <taxon>Pseudomonadati</taxon>
        <taxon>Pseudomonadota</taxon>
        <taxon>Alphaproteobacteria</taxon>
        <taxon>Rhodobacterales</taxon>
        <taxon>Paracoccaceae</taxon>
        <taxon>Pikeienuella</taxon>
    </lineage>
</organism>
<dbReference type="PROSITE" id="PS00211">
    <property type="entry name" value="ABC_TRANSPORTER_1"/>
    <property type="match status" value="1"/>
</dbReference>
<evidence type="ECO:0000259" key="8">
    <source>
        <dbReference type="PROSITE" id="PS50893"/>
    </source>
</evidence>
<evidence type="ECO:0000256" key="1">
    <source>
        <dbReference type="ARBA" id="ARBA00004417"/>
    </source>
</evidence>
<dbReference type="Gene3D" id="3.40.50.300">
    <property type="entry name" value="P-loop containing nucleotide triphosphate hydrolases"/>
    <property type="match status" value="1"/>
</dbReference>
<dbReference type="InterPro" id="IPR050388">
    <property type="entry name" value="ABC_Ni/Peptide_Import"/>
</dbReference>
<dbReference type="PANTHER" id="PTHR43297:SF2">
    <property type="entry name" value="DIPEPTIDE TRANSPORT ATP-BINDING PROTEIN DPPD"/>
    <property type="match status" value="1"/>
</dbReference>
<dbReference type="CDD" id="cd03257">
    <property type="entry name" value="ABC_NikE_OppD_transporters"/>
    <property type="match status" value="1"/>
</dbReference>
<dbReference type="GO" id="GO:0005886">
    <property type="term" value="C:plasma membrane"/>
    <property type="evidence" value="ECO:0007669"/>
    <property type="project" value="UniProtKB-SubCell"/>
</dbReference>
<dbReference type="SMART" id="SM00382">
    <property type="entry name" value="AAA"/>
    <property type="match status" value="1"/>
</dbReference>
<evidence type="ECO:0000256" key="3">
    <source>
        <dbReference type="ARBA" id="ARBA00022448"/>
    </source>
</evidence>
<feature type="domain" description="ABC transporter" evidence="8">
    <location>
        <begin position="6"/>
        <end position="255"/>
    </location>
</feature>
<evidence type="ECO:0000256" key="6">
    <source>
        <dbReference type="ARBA" id="ARBA00022840"/>
    </source>
</evidence>
<dbReference type="InterPro" id="IPR027417">
    <property type="entry name" value="P-loop_NTPase"/>
</dbReference>
<comment type="similarity">
    <text evidence="2">Belongs to the ABC transporter superfamily.</text>
</comment>
<keyword evidence="7" id="KW-0472">Membrane</keyword>
<gene>
    <name evidence="9" type="ORF">G5B40_09060</name>
</gene>
<dbReference type="SUPFAM" id="SSF52540">
    <property type="entry name" value="P-loop containing nucleoside triphosphate hydrolases"/>
    <property type="match status" value="1"/>
</dbReference>
<comment type="subcellular location">
    <subcellularLocation>
        <location evidence="1">Cell inner membrane</location>
        <topology evidence="1">Peripheral membrane protein</topology>
    </subcellularLocation>
</comment>
<keyword evidence="3" id="KW-0813">Transport</keyword>
<dbReference type="RefSeq" id="WP_165097724.1">
    <property type="nucleotide sequence ID" value="NZ_CP049056.1"/>
</dbReference>
<dbReference type="KEGG" id="hdh:G5B40_09060"/>
<evidence type="ECO:0000313" key="10">
    <source>
        <dbReference type="Proteomes" id="UP000503336"/>
    </source>
</evidence>
<name>A0A7L5BV52_9RHOB</name>
<evidence type="ECO:0000256" key="4">
    <source>
        <dbReference type="ARBA" id="ARBA00022475"/>
    </source>
</evidence>
<dbReference type="GO" id="GO:0015833">
    <property type="term" value="P:peptide transport"/>
    <property type="evidence" value="ECO:0007669"/>
    <property type="project" value="InterPro"/>
</dbReference>
<keyword evidence="10" id="KW-1185">Reference proteome</keyword>
<dbReference type="NCBIfam" id="TIGR01727">
    <property type="entry name" value="oligo_HPY"/>
    <property type="match status" value="1"/>
</dbReference>
<evidence type="ECO:0000256" key="7">
    <source>
        <dbReference type="ARBA" id="ARBA00023136"/>
    </source>
</evidence>
<dbReference type="PANTHER" id="PTHR43297">
    <property type="entry name" value="OLIGOPEPTIDE TRANSPORT ATP-BINDING PROTEIN APPD"/>
    <property type="match status" value="1"/>
</dbReference>
<reference evidence="9 10" key="1">
    <citation type="submission" date="2020-02" db="EMBL/GenBank/DDBJ databases">
        <title>complete genome sequence of Rhodobacteraceae bacterium.</title>
        <authorList>
            <person name="Park J."/>
            <person name="Kim Y.-S."/>
            <person name="Kim K.-H."/>
        </authorList>
    </citation>
    <scope>NUCLEOTIDE SEQUENCE [LARGE SCALE GENOMIC DNA]</scope>
    <source>
        <strain evidence="9 10">RR4-56</strain>
    </source>
</reference>
<dbReference type="EMBL" id="CP049056">
    <property type="protein sequence ID" value="QIE55592.1"/>
    <property type="molecule type" value="Genomic_DNA"/>
</dbReference>
<accession>A0A7L5BV52</accession>
<keyword evidence="5" id="KW-0547">Nucleotide-binding</keyword>
<dbReference type="GO" id="GO:0016887">
    <property type="term" value="F:ATP hydrolysis activity"/>
    <property type="evidence" value="ECO:0007669"/>
    <property type="project" value="InterPro"/>
</dbReference>
<protein>
    <submittedName>
        <fullName evidence="9">ABC transporter ATP-binding protein</fullName>
    </submittedName>
</protein>
<evidence type="ECO:0000256" key="5">
    <source>
        <dbReference type="ARBA" id="ARBA00022741"/>
    </source>
</evidence>
<dbReference type="GO" id="GO:0005524">
    <property type="term" value="F:ATP binding"/>
    <property type="evidence" value="ECO:0007669"/>
    <property type="project" value="UniProtKB-KW"/>
</dbReference>
<dbReference type="Proteomes" id="UP000503336">
    <property type="component" value="Chromosome"/>
</dbReference>
<dbReference type="PROSITE" id="PS50893">
    <property type="entry name" value="ABC_TRANSPORTER_2"/>
    <property type="match status" value="1"/>
</dbReference>
<keyword evidence="6 9" id="KW-0067">ATP-binding</keyword>
<dbReference type="InterPro" id="IPR017871">
    <property type="entry name" value="ABC_transporter-like_CS"/>
</dbReference>
<proteinExistence type="inferred from homology"/>